<name>A0AB39BSS1_9BACI</name>
<sequence length="603" mass="70150">MTIKRNDPCVCGSGKKYKKCCMNKETSKVVSEQQFEQYVTKRKLLIEKMRMYMKEQLTAKQRYFLEKEFNDRTNGEVPSELRGSFTDLWMLFFNRSDEGRRLIESFLSDRKKHLTEEEIEMVVRWESLTPRILQAVNKTDNVVTFTDCLSNELYKVSLAEENQTSFAPWYGTFSLIEPFNNRHMFYGVRLFEGPMNIREATTYIREVAEAKEASVEEIMRDYYPEILSVFIRGQKSKEKTKTKVVCQHIAKWNVHDEEEVIRLLEGQPSIYLEDWSNENKMASFILDWYRYEDSELEGDVLTAEVKSTLQIKGTTLIVEAFDEEALTEVKNLFSNSSSASFDEETIEEWEIPLHAEMKNMLVQMDPDLPKCFSLFAQNNLQAQIKKPLSIEEGRTIEQLVREGELEVVETWMRQSEYDLFIAQKSKVGSTEYTADYNSIRKHLNLPLSPYVTGGDRRQSTHVMIASDSEQVDKVNGGPEKNTGRFYLPLIEQFKEVKTAGKSDSTIRKYTNSLKILEELFDSVSEEINNVEEVDESVWKNMLMGHLVEHYSTLTKTQCKDFISVTKAFTKWADDREGTTYSNFVTVLLKEVETTLLKPADIKK</sequence>
<reference evidence="2" key="1">
    <citation type="submission" date="2024-07" db="EMBL/GenBank/DDBJ databases">
        <title>Identification and characteristics of an arsenic-resistant bacterial isolate, which belongs to a novel species.</title>
        <authorList>
            <person name="Juszczyk A."/>
            <person name="Kowalczyk A."/>
            <person name="Was K."/>
            <person name="Kosowicz W."/>
            <person name="Budzyn A."/>
            <person name="Latowski D."/>
        </authorList>
    </citation>
    <scope>NUCLEOTIDE SEQUENCE</scope>
    <source>
        <strain evidence="2">As8PL</strain>
    </source>
</reference>
<feature type="coiled-coil region" evidence="1">
    <location>
        <begin position="506"/>
        <end position="533"/>
    </location>
</feature>
<dbReference type="AlphaFoldDB" id="A0AB39BSS1"/>
<accession>A0AB39BSS1</accession>
<evidence type="ECO:0000256" key="1">
    <source>
        <dbReference type="SAM" id="Coils"/>
    </source>
</evidence>
<proteinExistence type="predicted"/>
<dbReference type="EMBL" id="CP162551">
    <property type="protein sequence ID" value="XDI37030.1"/>
    <property type="molecule type" value="Genomic_DNA"/>
</dbReference>
<organism evidence="2">
    <name type="scientific">Alkalihalophilus sp. As8PL</name>
    <dbReference type="NCBI Taxonomy" id="3237103"/>
    <lineage>
        <taxon>Bacteria</taxon>
        <taxon>Bacillati</taxon>
        <taxon>Bacillota</taxon>
        <taxon>Bacilli</taxon>
        <taxon>Bacillales</taxon>
        <taxon>Bacillaceae</taxon>
        <taxon>Alkalihalophilus</taxon>
    </lineage>
</organism>
<protein>
    <submittedName>
        <fullName evidence="2">SEC-C domain-containing protein</fullName>
    </submittedName>
</protein>
<dbReference type="SUPFAM" id="SSF103642">
    <property type="entry name" value="Sec-C motif"/>
    <property type="match status" value="1"/>
</dbReference>
<gene>
    <name evidence="2" type="ORF">AB3N04_01600</name>
</gene>
<dbReference type="InterPro" id="IPR004027">
    <property type="entry name" value="SEC_C_motif"/>
</dbReference>
<keyword evidence="1" id="KW-0175">Coiled coil</keyword>
<dbReference type="Gene3D" id="3.10.450.50">
    <property type="match status" value="1"/>
</dbReference>
<evidence type="ECO:0000313" key="2">
    <source>
        <dbReference type="EMBL" id="XDI37030.1"/>
    </source>
</evidence>
<dbReference type="Pfam" id="PF02810">
    <property type="entry name" value="SEC-C"/>
    <property type="match status" value="1"/>
</dbReference>
<dbReference type="RefSeq" id="WP_368504411.1">
    <property type="nucleotide sequence ID" value="NZ_CP162551.1"/>
</dbReference>